<protein>
    <submittedName>
        <fullName evidence="1">Uncharacterized protein</fullName>
    </submittedName>
</protein>
<dbReference type="Pfam" id="PF21857">
    <property type="entry name" value="DUF6913"/>
    <property type="match status" value="1"/>
</dbReference>
<dbReference type="eggNOG" id="ENOG503327W">
    <property type="taxonomic scope" value="Bacteria"/>
</dbReference>
<organism evidence="1 2">
    <name type="scientific">Flavobacterium seoulense</name>
    <dbReference type="NCBI Taxonomy" id="1492738"/>
    <lineage>
        <taxon>Bacteria</taxon>
        <taxon>Pseudomonadati</taxon>
        <taxon>Bacteroidota</taxon>
        <taxon>Flavobacteriia</taxon>
        <taxon>Flavobacteriales</taxon>
        <taxon>Flavobacteriaceae</taxon>
        <taxon>Flavobacterium</taxon>
    </lineage>
</organism>
<gene>
    <name evidence="1" type="ORF">FEM21_04270</name>
</gene>
<proteinExistence type="predicted"/>
<dbReference type="RefSeq" id="WP_035657237.1">
    <property type="nucleotide sequence ID" value="NZ_JNCA01000003.1"/>
</dbReference>
<evidence type="ECO:0000313" key="2">
    <source>
        <dbReference type="Proteomes" id="UP000027064"/>
    </source>
</evidence>
<dbReference type="Proteomes" id="UP000027064">
    <property type="component" value="Unassembled WGS sequence"/>
</dbReference>
<dbReference type="InterPro" id="IPR054207">
    <property type="entry name" value="DUF6913"/>
</dbReference>
<reference evidence="1 2" key="1">
    <citation type="submission" date="2014-05" db="EMBL/GenBank/DDBJ databases">
        <title>Genome Sequence of Flavobacterium sp. EM1321.</title>
        <authorList>
            <person name="Shin S.-K."/>
            <person name="Yi H."/>
        </authorList>
    </citation>
    <scope>NUCLEOTIDE SEQUENCE [LARGE SCALE GENOMIC DNA]</scope>
    <source>
        <strain evidence="1 2">EM1321</strain>
    </source>
</reference>
<dbReference type="EMBL" id="JNCA01000003">
    <property type="protein sequence ID" value="KDN56408.1"/>
    <property type="molecule type" value="Genomic_DNA"/>
</dbReference>
<dbReference type="STRING" id="1492738.FEM21_04270"/>
<dbReference type="PATRIC" id="fig|1492738.3.peg.423"/>
<evidence type="ECO:0000313" key="1">
    <source>
        <dbReference type="EMBL" id="KDN56408.1"/>
    </source>
</evidence>
<dbReference type="OrthoDB" id="1430532at2"/>
<comment type="caution">
    <text evidence="1">The sequence shown here is derived from an EMBL/GenBank/DDBJ whole genome shotgun (WGS) entry which is preliminary data.</text>
</comment>
<sequence>MFLNYLKGFWVKKMLKNSLLNVKSGSLDGIVKTIGIVVDESHFAATQLLINEFIANGIAKEDIELLIYKSKSSLDSGLKVIKLESGHLNWKAQITNEEVNNFIAKDFNLLVNYYDIEKAILLTVTNESKAKFKVGFSTINKRLNNLIITTGLENHAVFVEELFKYLKILNKI</sequence>
<name>A0A066WV06_9FLAO</name>
<dbReference type="AlphaFoldDB" id="A0A066WV06"/>
<keyword evidence="2" id="KW-1185">Reference proteome</keyword>
<accession>A0A066WV06</accession>